<accession>A0ABW4U2G9</accession>
<dbReference type="InterPro" id="IPR021724">
    <property type="entry name" value="DUF3297"/>
</dbReference>
<dbReference type="EMBL" id="JBHUGS010000005">
    <property type="protein sequence ID" value="MFD1952270.1"/>
    <property type="molecule type" value="Genomic_DNA"/>
</dbReference>
<feature type="compositionally biased region" description="Low complexity" evidence="1">
    <location>
        <begin position="16"/>
        <end position="37"/>
    </location>
</feature>
<dbReference type="RefSeq" id="WP_380931320.1">
    <property type="nucleotide sequence ID" value="NZ_JBHUGS010000005.1"/>
</dbReference>
<name>A0ABW4U2G9_9SPHN</name>
<protein>
    <submittedName>
        <fullName evidence="2">DUF3297 family protein</fullName>
    </submittedName>
</protein>
<organism evidence="2 3">
    <name type="scientific">Sphingomonas arantia</name>
    <dbReference type="NCBI Taxonomy" id="1460676"/>
    <lineage>
        <taxon>Bacteria</taxon>
        <taxon>Pseudomonadati</taxon>
        <taxon>Pseudomonadota</taxon>
        <taxon>Alphaproteobacteria</taxon>
        <taxon>Sphingomonadales</taxon>
        <taxon>Sphingomonadaceae</taxon>
        <taxon>Sphingomonas</taxon>
    </lineage>
</organism>
<reference evidence="3" key="1">
    <citation type="journal article" date="2019" name="Int. J. Syst. Evol. Microbiol.">
        <title>The Global Catalogue of Microorganisms (GCM) 10K type strain sequencing project: providing services to taxonomists for standard genome sequencing and annotation.</title>
        <authorList>
            <consortium name="The Broad Institute Genomics Platform"/>
            <consortium name="The Broad Institute Genome Sequencing Center for Infectious Disease"/>
            <person name="Wu L."/>
            <person name="Ma J."/>
        </authorList>
    </citation>
    <scope>NUCLEOTIDE SEQUENCE [LARGE SCALE GENOMIC DNA]</scope>
    <source>
        <strain evidence="3">CGMCC 1.12702</strain>
    </source>
</reference>
<evidence type="ECO:0000256" key="1">
    <source>
        <dbReference type="SAM" id="MobiDB-lite"/>
    </source>
</evidence>
<proteinExistence type="predicted"/>
<gene>
    <name evidence="2" type="ORF">ACFSGX_15960</name>
</gene>
<keyword evidence="3" id="KW-1185">Reference proteome</keyword>
<dbReference type="Proteomes" id="UP001597400">
    <property type="component" value="Unassembled WGS sequence"/>
</dbReference>
<comment type="caution">
    <text evidence="2">The sequence shown here is derived from an EMBL/GenBank/DDBJ whole genome shotgun (WGS) entry which is preliminary data.</text>
</comment>
<evidence type="ECO:0000313" key="3">
    <source>
        <dbReference type="Proteomes" id="UP001597400"/>
    </source>
</evidence>
<dbReference type="Pfam" id="PF11730">
    <property type="entry name" value="DUF3297"/>
    <property type="match status" value="1"/>
</dbReference>
<sequence length="122" mass="13002">MTDQTPDQIPADQPLAGQAQAAPEQTAADQAAATSDTPPDRLSTNPKSPFFIPEHLQRGVGIVFNGVEKTNVDEYCISEGWVKMAVGRTLDRKGNPMTITLKGKVEPYYRDTAAAAEGAGEA</sequence>
<feature type="region of interest" description="Disordered" evidence="1">
    <location>
        <begin position="1"/>
        <end position="50"/>
    </location>
</feature>
<evidence type="ECO:0000313" key="2">
    <source>
        <dbReference type="EMBL" id="MFD1952270.1"/>
    </source>
</evidence>